<evidence type="ECO:0000313" key="3">
    <source>
        <dbReference type="EMBL" id="RLY02906.1"/>
    </source>
</evidence>
<dbReference type="Proteomes" id="UP000279194">
    <property type="component" value="Unassembled WGS sequence"/>
</dbReference>
<dbReference type="RefSeq" id="WP_121835751.1">
    <property type="nucleotide sequence ID" value="NZ_CP163513.1"/>
</dbReference>
<dbReference type="InterPro" id="IPR001387">
    <property type="entry name" value="Cro/C1-type_HTH"/>
</dbReference>
<proteinExistence type="predicted"/>
<keyword evidence="1" id="KW-0238">DNA-binding</keyword>
<dbReference type="PROSITE" id="PS50943">
    <property type="entry name" value="HTH_CROC1"/>
    <property type="match status" value="1"/>
</dbReference>
<keyword evidence="4" id="KW-1185">Reference proteome</keyword>
<sequence length="245" mass="28586">MNRLKELRREKKLTQKELADKLYTTKMSVSRWENGESQIKPEKAQALADFFGVSVGYLLGLDEATEPKFLTLDKTRKFFNLSIDTLSVLLGLPKEVLETWENEKNFIPFKEASKLYNYLDITRDNFIKIVADNNLEFDFTIADFFNEIDIEELNKVSLKKQEEAKQAYTFLESYIDDPIKFNRLKKGLSDIDEGYFSIVLRLVIADKELGTNFSDILIDYITLDKRDREIAYDLIKKLASRNTDN</sequence>
<comment type="caution">
    <text evidence="3">The sequence shown here is derived from an EMBL/GenBank/DDBJ whole genome shotgun (WGS) entry which is preliminary data.</text>
</comment>
<feature type="domain" description="HTH cro/C1-type" evidence="2">
    <location>
        <begin position="4"/>
        <end position="58"/>
    </location>
</feature>
<reference evidence="3 4" key="1">
    <citation type="submission" date="2018-10" db="EMBL/GenBank/DDBJ databases">
        <title>Streptococcus hillyeri sp. nov., isolated from equine tracheal sample.</title>
        <authorList>
            <person name="Macfadyen A.C."/>
            <person name="Waller A."/>
            <person name="Paterson G.K."/>
        </authorList>
    </citation>
    <scope>NUCLEOTIDE SEQUENCE [LARGE SCALE GENOMIC DNA]</scope>
    <source>
        <strain evidence="3 4">28462</strain>
    </source>
</reference>
<dbReference type="AlphaFoldDB" id="A0A3L9DN97"/>
<gene>
    <name evidence="3" type="ORF">EAF07_06325</name>
</gene>
<organism evidence="3 4">
    <name type="scientific">Streptococcus hillyeri</name>
    <dbReference type="NCBI Taxonomy" id="2282420"/>
    <lineage>
        <taxon>Bacteria</taxon>
        <taxon>Bacillati</taxon>
        <taxon>Bacillota</taxon>
        <taxon>Bacilli</taxon>
        <taxon>Lactobacillales</taxon>
        <taxon>Streptococcaceae</taxon>
        <taxon>Streptococcus</taxon>
    </lineage>
</organism>
<name>A0A3L9DN97_9STRE</name>
<accession>A0A3L9DN97</accession>
<dbReference type="SUPFAM" id="SSF47413">
    <property type="entry name" value="lambda repressor-like DNA-binding domains"/>
    <property type="match status" value="2"/>
</dbReference>
<dbReference type="Pfam" id="PF01381">
    <property type="entry name" value="HTH_3"/>
    <property type="match status" value="1"/>
</dbReference>
<dbReference type="GO" id="GO:0003677">
    <property type="term" value="F:DNA binding"/>
    <property type="evidence" value="ECO:0007669"/>
    <property type="project" value="UniProtKB-KW"/>
</dbReference>
<dbReference type="OrthoDB" id="2236632at2"/>
<dbReference type="CDD" id="cd00093">
    <property type="entry name" value="HTH_XRE"/>
    <property type="match status" value="1"/>
</dbReference>
<dbReference type="EMBL" id="RCVM01000011">
    <property type="protein sequence ID" value="RLY02906.1"/>
    <property type="molecule type" value="Genomic_DNA"/>
</dbReference>
<protein>
    <submittedName>
        <fullName evidence="3">Helix-turn-helix domain-containing protein</fullName>
    </submittedName>
</protein>
<dbReference type="PANTHER" id="PTHR46558:SF11">
    <property type="entry name" value="HTH-TYPE TRANSCRIPTIONAL REGULATOR XRE"/>
    <property type="match status" value="1"/>
</dbReference>
<evidence type="ECO:0000259" key="2">
    <source>
        <dbReference type="PROSITE" id="PS50943"/>
    </source>
</evidence>
<evidence type="ECO:0000256" key="1">
    <source>
        <dbReference type="ARBA" id="ARBA00023125"/>
    </source>
</evidence>
<dbReference type="PANTHER" id="PTHR46558">
    <property type="entry name" value="TRACRIPTIONAL REGULATORY PROTEIN-RELATED-RELATED"/>
    <property type="match status" value="1"/>
</dbReference>
<dbReference type="SMART" id="SM00530">
    <property type="entry name" value="HTH_XRE"/>
    <property type="match status" value="2"/>
</dbReference>
<evidence type="ECO:0000313" key="4">
    <source>
        <dbReference type="Proteomes" id="UP000279194"/>
    </source>
</evidence>
<dbReference type="InterPro" id="IPR010982">
    <property type="entry name" value="Lambda_DNA-bd_dom_sf"/>
</dbReference>
<dbReference type="Gene3D" id="1.10.260.40">
    <property type="entry name" value="lambda repressor-like DNA-binding domains"/>
    <property type="match status" value="2"/>
</dbReference>